<dbReference type="Proteomes" id="UP000319619">
    <property type="component" value="Unassembled WGS sequence"/>
</dbReference>
<dbReference type="PANTHER" id="PTHR12558">
    <property type="entry name" value="CELL DIVISION CYCLE 16,23,27"/>
    <property type="match status" value="1"/>
</dbReference>
<dbReference type="SUPFAM" id="SSF48452">
    <property type="entry name" value="TPR-like"/>
    <property type="match status" value="1"/>
</dbReference>
<evidence type="ECO:0000256" key="2">
    <source>
        <dbReference type="SAM" id="Phobius"/>
    </source>
</evidence>
<protein>
    <recommendedName>
        <fullName evidence="5">Tetratricopeptide repeat protein</fullName>
    </recommendedName>
</protein>
<evidence type="ECO:0008006" key="5">
    <source>
        <dbReference type="Google" id="ProtNLM"/>
    </source>
</evidence>
<dbReference type="Gene3D" id="1.25.40.10">
    <property type="entry name" value="Tetratricopeptide repeat domain"/>
    <property type="match status" value="2"/>
</dbReference>
<evidence type="ECO:0000313" key="3">
    <source>
        <dbReference type="EMBL" id="TKJ39848.1"/>
    </source>
</evidence>
<keyword evidence="2" id="KW-0812">Transmembrane</keyword>
<organism evidence="3 4">
    <name type="scientific">candidate division LCP-89 bacterium B3_LCP</name>
    <dbReference type="NCBI Taxonomy" id="2012998"/>
    <lineage>
        <taxon>Bacteria</taxon>
        <taxon>Pseudomonadati</taxon>
        <taxon>Bacteria division LCP-89</taxon>
    </lineage>
</organism>
<accession>A0A532UY30</accession>
<dbReference type="AlphaFoldDB" id="A0A532UY30"/>
<dbReference type="PANTHER" id="PTHR12558:SF13">
    <property type="entry name" value="CELL DIVISION CYCLE PROTEIN 27 HOMOLOG"/>
    <property type="match status" value="1"/>
</dbReference>
<keyword evidence="2" id="KW-1133">Transmembrane helix</keyword>
<dbReference type="InterPro" id="IPR011990">
    <property type="entry name" value="TPR-like_helical_dom_sf"/>
</dbReference>
<dbReference type="EMBL" id="NJBN01000007">
    <property type="protein sequence ID" value="TKJ39848.1"/>
    <property type="molecule type" value="Genomic_DNA"/>
</dbReference>
<dbReference type="PROSITE" id="PS50005">
    <property type="entry name" value="TPR"/>
    <property type="match status" value="1"/>
</dbReference>
<keyword evidence="2" id="KW-0472">Membrane</keyword>
<reference evidence="3 4" key="1">
    <citation type="submission" date="2017-06" db="EMBL/GenBank/DDBJ databases">
        <title>Novel microbial phyla capable of carbon fixation and sulfur reduction in deep-sea sediments.</title>
        <authorList>
            <person name="Huang J."/>
            <person name="Baker B."/>
            <person name="Wang Y."/>
        </authorList>
    </citation>
    <scope>NUCLEOTIDE SEQUENCE [LARGE SCALE GENOMIC DNA]</scope>
    <source>
        <strain evidence="3">B3_LCP</strain>
    </source>
</reference>
<keyword evidence="1" id="KW-0802">TPR repeat</keyword>
<gene>
    <name evidence="3" type="ORF">CEE37_11260</name>
</gene>
<feature type="repeat" description="TPR" evidence="1">
    <location>
        <begin position="377"/>
        <end position="410"/>
    </location>
</feature>
<dbReference type="SMART" id="SM00028">
    <property type="entry name" value="TPR"/>
    <property type="match status" value="3"/>
</dbReference>
<feature type="transmembrane region" description="Helical" evidence="2">
    <location>
        <begin position="12"/>
        <end position="34"/>
    </location>
</feature>
<evidence type="ECO:0000256" key="1">
    <source>
        <dbReference type="PROSITE-ProRule" id="PRU00339"/>
    </source>
</evidence>
<dbReference type="InterPro" id="IPR019734">
    <property type="entry name" value="TPR_rpt"/>
</dbReference>
<proteinExistence type="predicted"/>
<name>A0A532UY30_UNCL8</name>
<comment type="caution">
    <text evidence="3">The sequence shown here is derived from an EMBL/GenBank/DDBJ whole genome shotgun (WGS) entry which is preliminary data.</text>
</comment>
<feature type="transmembrane region" description="Helical" evidence="2">
    <location>
        <begin position="46"/>
        <end position="65"/>
    </location>
</feature>
<evidence type="ECO:0000313" key="4">
    <source>
        <dbReference type="Proteomes" id="UP000319619"/>
    </source>
</evidence>
<dbReference type="Pfam" id="PF13432">
    <property type="entry name" value="TPR_16"/>
    <property type="match status" value="1"/>
</dbReference>
<sequence>MSAVWNFLCGEVPGGFAVPLVLIIAFFPVLVFVYKAGEYMKRSTYLRWRWLGPSAIIFIYALFWLQAPPKIDPLRVAVIPLQSDNETDWRLSATVDLTARRIDNTLTKAVVNPWIGSRGEYSQPSADVLIRSGYRVFQLQRQSSGDSIRIGVYPDESADASVHFVYKNSDLLKLSHAVSRWILDYLNRDNELSEPFGNQYANEALEAYYQGCEYLKMESSDSAAAFFKSAIDSDSTFLQARIGLAHSYEIAGDHGNASIEMLSVAQTEIKSSEALLCLGELFLRSLNWEDAEPPLKIVLTDDPLAIRACLGLARIHPERLKDLRLDTPDKLLVEAIRLDPAFENARIALTGPLVKQGKVYRARKLLTEGLDINPLSIDLLLKMGALELNSGNIEVARDYYDKIMTLEPQSAIAAFNLGIVDYKTKDYDSAIKNFRNSMAWDGPVDCFYYLGLLYQKTDDLARAKLFFNKRWEFREDDDDYFAIKAKELSEAIN</sequence>